<dbReference type="EMBL" id="REGN01005752">
    <property type="protein sequence ID" value="RNA12166.1"/>
    <property type="molecule type" value="Genomic_DNA"/>
</dbReference>
<dbReference type="Proteomes" id="UP000276133">
    <property type="component" value="Unassembled WGS sequence"/>
</dbReference>
<protein>
    <submittedName>
        <fullName evidence="1">Uncharacterized protein</fullName>
    </submittedName>
</protein>
<gene>
    <name evidence="1" type="ORF">BpHYR1_033165</name>
</gene>
<dbReference type="AlphaFoldDB" id="A0A3M7QL39"/>
<evidence type="ECO:0000313" key="2">
    <source>
        <dbReference type="Proteomes" id="UP000276133"/>
    </source>
</evidence>
<proteinExistence type="predicted"/>
<evidence type="ECO:0000313" key="1">
    <source>
        <dbReference type="EMBL" id="RNA12166.1"/>
    </source>
</evidence>
<reference evidence="1 2" key="1">
    <citation type="journal article" date="2018" name="Sci. Rep.">
        <title>Genomic signatures of local adaptation to the degree of environmental predictability in rotifers.</title>
        <authorList>
            <person name="Franch-Gras L."/>
            <person name="Hahn C."/>
            <person name="Garcia-Roger E.M."/>
            <person name="Carmona M.J."/>
            <person name="Serra M."/>
            <person name="Gomez A."/>
        </authorList>
    </citation>
    <scope>NUCLEOTIDE SEQUENCE [LARGE SCALE GENOMIC DNA]</scope>
    <source>
        <strain evidence="1">HYR1</strain>
    </source>
</reference>
<sequence>MLIVFLIALDRYLLTMRLKNELLNQNLSYDSLEKNFFDFELDHLPICQRANELVGRDQMFAQILINPLNQLATGHTINRYLAKHGFLIAKHGSQKVQLAVTQHLCQPRSILVRIVRKHVNQAHFFSFNQLLEPTLTLIQTQTRLYLKPNQLLHHYKKQWIIGPIFH</sequence>
<keyword evidence="2" id="KW-1185">Reference proteome</keyword>
<comment type="caution">
    <text evidence="1">The sequence shown here is derived from an EMBL/GenBank/DDBJ whole genome shotgun (WGS) entry which is preliminary data.</text>
</comment>
<name>A0A3M7QL39_BRAPC</name>
<accession>A0A3M7QL39</accession>
<organism evidence="1 2">
    <name type="scientific">Brachionus plicatilis</name>
    <name type="common">Marine rotifer</name>
    <name type="synonym">Brachionus muelleri</name>
    <dbReference type="NCBI Taxonomy" id="10195"/>
    <lineage>
        <taxon>Eukaryota</taxon>
        <taxon>Metazoa</taxon>
        <taxon>Spiralia</taxon>
        <taxon>Gnathifera</taxon>
        <taxon>Rotifera</taxon>
        <taxon>Eurotatoria</taxon>
        <taxon>Monogononta</taxon>
        <taxon>Pseudotrocha</taxon>
        <taxon>Ploima</taxon>
        <taxon>Brachionidae</taxon>
        <taxon>Brachionus</taxon>
    </lineage>
</organism>